<dbReference type="STRING" id="1002804.HBZC1_15950"/>
<proteinExistence type="predicted"/>
<dbReference type="KEGG" id="hbi:HBZC1_15950"/>
<dbReference type="Pfam" id="PF13088">
    <property type="entry name" value="BNR_2"/>
    <property type="match status" value="1"/>
</dbReference>
<dbReference type="RefSeq" id="WP_013890977.1">
    <property type="nucleotide sequence ID" value="NC_015674.1"/>
</dbReference>
<accession>F8KP76</accession>
<evidence type="ECO:0000313" key="3">
    <source>
        <dbReference type="Proteomes" id="UP000008387"/>
    </source>
</evidence>
<dbReference type="AlphaFoldDB" id="F8KP76"/>
<name>F8KP76_HELBC</name>
<dbReference type="InterPro" id="IPR036278">
    <property type="entry name" value="Sialidase_sf"/>
</dbReference>
<feature type="domain" description="Sialidase" evidence="1">
    <location>
        <begin position="68"/>
        <end position="358"/>
    </location>
</feature>
<evidence type="ECO:0000313" key="2">
    <source>
        <dbReference type="EMBL" id="CCB80581.1"/>
    </source>
</evidence>
<dbReference type="PANTHER" id="PTHR43752:SF2">
    <property type="entry name" value="BNR_ASP-BOX REPEAT FAMILY PROTEIN"/>
    <property type="match status" value="1"/>
</dbReference>
<dbReference type="PANTHER" id="PTHR43752">
    <property type="entry name" value="BNR/ASP-BOX REPEAT FAMILY PROTEIN"/>
    <property type="match status" value="1"/>
</dbReference>
<gene>
    <name evidence="2" type="ordered locus">HBZC1_15950</name>
</gene>
<protein>
    <submittedName>
        <fullName evidence="2">BNR/Asp-box repeat protein</fullName>
    </submittedName>
</protein>
<dbReference type="PROSITE" id="PS51257">
    <property type="entry name" value="PROKAR_LIPOPROTEIN"/>
    <property type="match status" value="1"/>
</dbReference>
<dbReference type="HOGENOM" id="CLU_053117_0_0_7"/>
<dbReference type="eggNOG" id="COG4692">
    <property type="taxonomic scope" value="Bacteria"/>
</dbReference>
<dbReference type="SUPFAM" id="SSF50939">
    <property type="entry name" value="Sialidases"/>
    <property type="match status" value="1"/>
</dbReference>
<reference evidence="2 3" key="1">
    <citation type="journal article" date="2011" name="J. Bacteriol.">
        <title>Genome sequence of Helicobacter bizzozeronii strain CIII-1, an isolate from human gastric mucosa.</title>
        <authorList>
            <person name="Schott T."/>
            <person name="Rossi M."/>
            <person name="Hanninen M.L."/>
        </authorList>
    </citation>
    <scope>NUCLEOTIDE SEQUENCE [LARGE SCALE GENOMIC DNA]</scope>
    <source>
        <strain evidence="2 3">CIII-1</strain>
    </source>
</reference>
<organism evidence="2 3">
    <name type="scientific">Helicobacter bizzozeronii (strain CIII-1)</name>
    <dbReference type="NCBI Taxonomy" id="1002804"/>
    <lineage>
        <taxon>Bacteria</taxon>
        <taxon>Pseudomonadati</taxon>
        <taxon>Campylobacterota</taxon>
        <taxon>Epsilonproteobacteria</taxon>
        <taxon>Campylobacterales</taxon>
        <taxon>Helicobacteraceae</taxon>
        <taxon>Helicobacter</taxon>
    </lineage>
</organism>
<sequence length="381" mass="42633">MKRLLAFLLLLSLVGACLLFLAPKPFSLAPAPKLEPSTTPLFVKKTLPPAGTKSMHAATLSVLDTDYLMGAYFGGSAEGVGDVKIYAHLYNLKTQEWGQALPLLSAPLLSQKAHEFVKILGNPVLYATHNTLYLFVVGASLGGWATSKIYLLCAPLKRVLEQLQHNQSPQLDFIQTLPLSPFLNISHLVRTSPLSTDDGGFVLPIYQELAKKTPLLLKFDPHARLESVIQPNLLKQQLQPSLAPYQHCALMAFRSYKRFDLYTQTCQTPLKWDPPQLSNLKNYDDSLNLFNVDGTLYLIYNAPLQEGYNSRSTLMLAQFAPTPDKPSYFKPLCILDFTQQGGEVSYPATLIFKDQVHVLYTKDRQHIQHIIFNLAYLKSLP</sequence>
<dbReference type="Proteomes" id="UP000008387">
    <property type="component" value="Chromosome"/>
</dbReference>
<dbReference type="EMBL" id="FR871757">
    <property type="protein sequence ID" value="CCB80581.1"/>
    <property type="molecule type" value="Genomic_DNA"/>
</dbReference>
<evidence type="ECO:0000259" key="1">
    <source>
        <dbReference type="Pfam" id="PF13088"/>
    </source>
</evidence>
<dbReference type="InterPro" id="IPR011040">
    <property type="entry name" value="Sialidase"/>
</dbReference>
<keyword evidence="3" id="KW-1185">Reference proteome</keyword>